<dbReference type="PANTHER" id="PTHR28457:SF2">
    <property type="entry name" value="SIMILAR TO 4930578I06RIK PROTEIN"/>
    <property type="match status" value="1"/>
</dbReference>
<proteinExistence type="predicted"/>
<evidence type="ECO:0000313" key="4">
    <source>
        <dbReference type="Proteomes" id="UP001186944"/>
    </source>
</evidence>
<evidence type="ECO:0000256" key="1">
    <source>
        <dbReference type="SAM" id="Coils"/>
    </source>
</evidence>
<feature type="compositionally biased region" description="Basic residues" evidence="2">
    <location>
        <begin position="341"/>
        <end position="360"/>
    </location>
</feature>
<dbReference type="EMBL" id="VSWD01000010">
    <property type="protein sequence ID" value="KAK3090191.1"/>
    <property type="molecule type" value="Genomic_DNA"/>
</dbReference>
<name>A0AA89BQF2_PINIB</name>
<sequence length="360" mass="41266">MHHICQFHFLQFQYRARLALPPRKFGKHFTLAYLKITITCGFKGNYGEELVNNFGKPQNFTESSVTVQKSPGHKLLSSYLGYEKYDEDADIQGAVHTDFVYDNIMFGVEKGFPWEQVCAIAKFCNGLLKESIGNELTESLRYLKLQSFELTPILGERNFTIFMDQLFATFMRHFKLYQFVFTKNRQDMTPKVKLNIEVAEDPSKLKDGKTVDVWEYEEKYRKLQEKEAEKINKKLLKKAEVLEKTEKDRTKKMNDISDVQKPLSKEAIGSIIQDVIKTYSTALIEKVTCDIETVTEDLECKLERTSLPRPQALGAPPRFDLKPKTPVATPPKPKTPPKSPKAGRKKSGSASRSRSRASKS</sequence>
<accession>A0AA89BQF2</accession>
<reference evidence="3" key="1">
    <citation type="submission" date="2019-08" db="EMBL/GenBank/DDBJ databases">
        <title>The improved chromosome-level genome for the pearl oyster Pinctada fucata martensii using PacBio sequencing and Hi-C.</title>
        <authorList>
            <person name="Zheng Z."/>
        </authorList>
    </citation>
    <scope>NUCLEOTIDE SEQUENCE</scope>
    <source>
        <strain evidence="3">ZZ-2019</strain>
        <tissue evidence="3">Adductor muscle</tissue>
    </source>
</reference>
<dbReference type="Proteomes" id="UP001186944">
    <property type="component" value="Unassembled WGS sequence"/>
</dbReference>
<dbReference type="Pfam" id="PF14769">
    <property type="entry name" value="CLAMP"/>
    <property type="match status" value="1"/>
</dbReference>
<keyword evidence="1" id="KW-0175">Coiled coil</keyword>
<comment type="caution">
    <text evidence="3">The sequence shown here is derived from an EMBL/GenBank/DDBJ whole genome shotgun (WGS) entry which is preliminary data.</text>
</comment>
<dbReference type="InterPro" id="IPR032727">
    <property type="entry name" value="CLAMP"/>
</dbReference>
<gene>
    <name evidence="3" type="ORF">FSP39_009910</name>
</gene>
<dbReference type="PANTHER" id="PTHR28457">
    <property type="entry name" value="COILED-COIL DOMAIN-CONTAINING PROTEIN 189"/>
    <property type="match status" value="1"/>
</dbReference>
<organism evidence="3 4">
    <name type="scientific">Pinctada imbricata</name>
    <name type="common">Atlantic pearl-oyster</name>
    <name type="synonym">Pinctada martensii</name>
    <dbReference type="NCBI Taxonomy" id="66713"/>
    <lineage>
        <taxon>Eukaryota</taxon>
        <taxon>Metazoa</taxon>
        <taxon>Spiralia</taxon>
        <taxon>Lophotrochozoa</taxon>
        <taxon>Mollusca</taxon>
        <taxon>Bivalvia</taxon>
        <taxon>Autobranchia</taxon>
        <taxon>Pteriomorphia</taxon>
        <taxon>Pterioida</taxon>
        <taxon>Pterioidea</taxon>
        <taxon>Pteriidae</taxon>
        <taxon>Pinctada</taxon>
    </lineage>
</organism>
<dbReference type="AlphaFoldDB" id="A0AA89BQF2"/>
<protein>
    <submittedName>
        <fullName evidence="3">Uncharacterized protein</fullName>
    </submittedName>
</protein>
<evidence type="ECO:0000256" key="2">
    <source>
        <dbReference type="SAM" id="MobiDB-lite"/>
    </source>
</evidence>
<feature type="region of interest" description="Disordered" evidence="2">
    <location>
        <begin position="308"/>
        <end position="360"/>
    </location>
</feature>
<keyword evidence="4" id="KW-1185">Reference proteome</keyword>
<evidence type="ECO:0000313" key="3">
    <source>
        <dbReference type="EMBL" id="KAK3090191.1"/>
    </source>
</evidence>
<feature type="coiled-coil region" evidence="1">
    <location>
        <begin position="213"/>
        <end position="245"/>
    </location>
</feature>
<feature type="compositionally biased region" description="Pro residues" evidence="2">
    <location>
        <begin position="328"/>
        <end position="339"/>
    </location>
</feature>